<dbReference type="PANTHER" id="PTHR34047">
    <property type="entry name" value="NUCLEAR INTRON MATURASE 1, MITOCHONDRIAL-RELATED"/>
    <property type="match status" value="1"/>
</dbReference>
<dbReference type="HOGENOM" id="CLU_2336393_0_0_1"/>
<dbReference type="InterPro" id="IPR051083">
    <property type="entry name" value="GrpII_Intron_Splice-Mob/Def"/>
</dbReference>
<dbReference type="STRING" id="13333.W1NTV5"/>
<reference evidence="2" key="1">
    <citation type="journal article" date="2013" name="Science">
        <title>The Amborella genome and the evolution of flowering plants.</title>
        <authorList>
            <consortium name="Amborella Genome Project"/>
        </authorList>
    </citation>
    <scope>NUCLEOTIDE SEQUENCE [LARGE SCALE GENOMIC DNA]</scope>
</reference>
<evidence type="ECO:0000313" key="2">
    <source>
        <dbReference type="Proteomes" id="UP000017836"/>
    </source>
</evidence>
<dbReference type="EMBL" id="KI394767">
    <property type="protein sequence ID" value="ERN01017.1"/>
    <property type="molecule type" value="Genomic_DNA"/>
</dbReference>
<dbReference type="AlphaFoldDB" id="W1NTV5"/>
<dbReference type="eggNOG" id="KOG1075">
    <property type="taxonomic scope" value="Eukaryota"/>
</dbReference>
<dbReference type="Proteomes" id="UP000017836">
    <property type="component" value="Unassembled WGS sequence"/>
</dbReference>
<dbReference type="Gramene" id="ERN01017">
    <property type="protein sequence ID" value="ERN01017"/>
    <property type="gene ID" value="AMTR_s00002p00133420"/>
</dbReference>
<proteinExistence type="predicted"/>
<dbReference type="PANTHER" id="PTHR34047:SF1">
    <property type="entry name" value="NUCLEAR INTRON MATURASE 2, MITOCHONDRIAL"/>
    <property type="match status" value="1"/>
</dbReference>
<name>W1NTV5_AMBTC</name>
<gene>
    <name evidence="1" type="ORF">AMTR_s00002p00133420</name>
</gene>
<keyword evidence="2" id="KW-1185">Reference proteome</keyword>
<organism evidence="1 2">
    <name type="scientific">Amborella trichopoda</name>
    <dbReference type="NCBI Taxonomy" id="13333"/>
    <lineage>
        <taxon>Eukaryota</taxon>
        <taxon>Viridiplantae</taxon>
        <taxon>Streptophyta</taxon>
        <taxon>Embryophyta</taxon>
        <taxon>Tracheophyta</taxon>
        <taxon>Spermatophyta</taxon>
        <taxon>Magnoliopsida</taxon>
        <taxon>Amborellales</taxon>
        <taxon>Amborellaceae</taxon>
        <taxon>Amborella</taxon>
    </lineage>
</organism>
<evidence type="ECO:0000313" key="1">
    <source>
        <dbReference type="EMBL" id="ERN01017.1"/>
    </source>
</evidence>
<accession>W1NTV5</accession>
<sequence length="98" mass="11609">MNKGSLKKLYAAKYKLRSRGKIYKIASRNLSRPLKEKKGQSPEYHNLLRMGLMDSIDGLHYTRMSLVPDPYYTPFPKGWRPEHEQVLLEYIKLEDQRP</sequence>
<protein>
    <submittedName>
        <fullName evidence="1">Uncharacterized protein</fullName>
    </submittedName>
</protein>